<dbReference type="Pfam" id="PF08447">
    <property type="entry name" value="PAS_3"/>
    <property type="match status" value="1"/>
</dbReference>
<reference evidence="13 14" key="1">
    <citation type="submission" date="2020-08" db="EMBL/GenBank/DDBJ databases">
        <title>Genomic Encyclopedia of Archaeal and Bacterial Type Strains, Phase II (KMG-II): from individual species to whole genera.</title>
        <authorList>
            <person name="Goeker M."/>
        </authorList>
    </citation>
    <scope>NUCLEOTIDE SEQUENCE [LARGE SCALE GENOMIC DNA]</scope>
    <source>
        <strain evidence="13 14">DSM 43850</strain>
    </source>
</reference>
<dbReference type="Gene3D" id="3.30.450.20">
    <property type="entry name" value="PAS domain"/>
    <property type="match status" value="2"/>
</dbReference>
<evidence type="ECO:0000313" key="14">
    <source>
        <dbReference type="Proteomes" id="UP000517916"/>
    </source>
</evidence>
<dbReference type="PANTHER" id="PTHR43547:SF2">
    <property type="entry name" value="HYBRID SIGNAL TRANSDUCTION HISTIDINE KINASE C"/>
    <property type="match status" value="1"/>
</dbReference>
<dbReference type="Gene3D" id="3.30.450.40">
    <property type="match status" value="3"/>
</dbReference>
<dbReference type="InterPro" id="IPR029016">
    <property type="entry name" value="GAF-like_dom_sf"/>
</dbReference>
<dbReference type="SMART" id="SM00387">
    <property type="entry name" value="HATPase_c"/>
    <property type="match status" value="1"/>
</dbReference>
<dbReference type="InterPro" id="IPR013656">
    <property type="entry name" value="PAS_4"/>
</dbReference>
<dbReference type="PRINTS" id="PR00344">
    <property type="entry name" value="BCTRLSENSOR"/>
</dbReference>
<dbReference type="Pfam" id="PF07228">
    <property type="entry name" value="SpoIIE"/>
    <property type="match status" value="1"/>
</dbReference>
<dbReference type="InterPro" id="IPR036097">
    <property type="entry name" value="HisK_dim/P_sf"/>
</dbReference>
<keyword evidence="5" id="KW-0808">Transferase</keyword>
<dbReference type="SUPFAM" id="SSF81606">
    <property type="entry name" value="PP2C-like"/>
    <property type="match status" value="1"/>
</dbReference>
<protein>
    <recommendedName>
        <fullName evidence="3">histidine kinase</fullName>
        <ecNumber evidence="3">2.7.13.3</ecNumber>
    </recommendedName>
</protein>
<evidence type="ECO:0000256" key="5">
    <source>
        <dbReference type="ARBA" id="ARBA00022679"/>
    </source>
</evidence>
<comment type="caution">
    <text evidence="13">The sequence shown here is derived from an EMBL/GenBank/DDBJ whole genome shotgun (WGS) entry which is preliminary data.</text>
</comment>
<evidence type="ECO:0000256" key="6">
    <source>
        <dbReference type="ARBA" id="ARBA00022777"/>
    </source>
</evidence>
<feature type="domain" description="Histidine kinase" evidence="9">
    <location>
        <begin position="334"/>
        <end position="548"/>
    </location>
</feature>
<proteinExistence type="predicted"/>
<dbReference type="InterPro" id="IPR003594">
    <property type="entry name" value="HATPase_dom"/>
</dbReference>
<dbReference type="InterPro" id="IPR004358">
    <property type="entry name" value="Sig_transdc_His_kin-like_C"/>
</dbReference>
<dbReference type="InterPro" id="IPR013655">
    <property type="entry name" value="PAS_fold_3"/>
</dbReference>
<dbReference type="RefSeq" id="WP_182836719.1">
    <property type="nucleotide sequence ID" value="NZ_BAAABQ010000007.1"/>
</dbReference>
<dbReference type="SUPFAM" id="SSF55781">
    <property type="entry name" value="GAF domain-like"/>
    <property type="match status" value="3"/>
</dbReference>
<dbReference type="NCBIfam" id="TIGR00229">
    <property type="entry name" value="sensory_box"/>
    <property type="match status" value="1"/>
</dbReference>
<keyword evidence="4 8" id="KW-0597">Phosphoprotein</keyword>
<dbReference type="Pfam" id="PF08448">
    <property type="entry name" value="PAS_4"/>
    <property type="match status" value="1"/>
</dbReference>
<dbReference type="SUPFAM" id="SSF55785">
    <property type="entry name" value="PYP-like sensor domain (PAS domain)"/>
    <property type="match status" value="1"/>
</dbReference>
<dbReference type="Pfam" id="PF13492">
    <property type="entry name" value="GAF_3"/>
    <property type="match status" value="1"/>
</dbReference>
<dbReference type="PROSITE" id="PS50110">
    <property type="entry name" value="RESPONSE_REGULATORY"/>
    <property type="match status" value="1"/>
</dbReference>
<evidence type="ECO:0000313" key="13">
    <source>
        <dbReference type="EMBL" id="MBA8924365.1"/>
    </source>
</evidence>
<dbReference type="CDD" id="cd16936">
    <property type="entry name" value="HATPase_RsbW-like"/>
    <property type="match status" value="1"/>
</dbReference>
<sequence>MDEDVEADLLSLAFPGDSAMAARMREVDWASSPLGPQRDWPAALRTACRICLTSRFPMIVWWGQELRFLYNDAYLPLLGSKHPALGKPGDQVWTEIWHIIGPMLRGVLATGQATWSDDLLLPMDRHGYWEETYWTYSYSPLHDEDGSVVGVFTAVSETTERVVGERRMAMLRGLGAKAGGLRSAGQACRAVVDSLGPDVPYAAIYLGGPPELTAASGPAFAGWPVAEVLATVSAVHVHEVRERIGELPGGAWDRPPTEALVFPLRNDSGGEPLGVIVLAASAGRALDEPYRTFLALAADQSAALINGALAYEFQQRRAEELAELDKAKTAFFANISHEFRTPLTLITGPLRELREAARGVEREQLAVVERNAQRLGKLVNSLLDFSRIEAGRVEAAYEPVDLGTLTAELAGLFRSAIDRAGLRLAVDCPPLDPPAHVDRGMWEKIVFNLVGNALKFTFSGSIRVDLHPVAGCAVLTVADTGVGVPEEELPRLFERFHRIEQPRSRSTEGSGIGLALVRELVGLHGGEVEVSSEVDVGTTFTVRIPLGSAHLPAANLGASTVRSDSAAPFVEEAEQWLPGTEPTAPREPAQVLIADDNADMRGYLTRLLGARYRTVAVADGVQALRAVREAAPDLVISDVMMPGLDGLGLVAALREDPRTARVPVLLLSARAGEEASAEGLTAGADDYLVKPFSARELLSRVNAHVRLGRVRRQGEQRFRSMADVAPALIWAADRAGDREFVNRGWTEFTGTGPTYALGMGWQRLVHPQDLDRYRAALDSAVDTGGALSIEYRLRRADGAYHWMLEHAVPIGQGAEFSGHVASCVDINARYQETERQRLLAQFGAELDDTTGVVPRLDRLTRLMVQTRLADQCTVRRTDQADGPRRKGTEMVVPLRARGRTLAVLTLRRDTGAADYTDANLALVTEIASRAGIALDNALLLAEEQTTAARLALLQQATAELSAATTPAQVARTAVAHGLRLLGECEIGVFELRDPEVLEPLTPPGHQRSWTRIDLTDRSPVTDAVSTHRPVWIERLEDCAAEHPAFPDLMRATGFAAGAVVPLIVAGRCLGVITVGAPVERVFDPGDRLAVLSLAEQCAQALDRARMYRAEHEIAEVLQRSLLPKSLPEVDRLALATRYLPGAEGTRAGGDWYDVLRLDADRVAIVVGDVVGQGPTAAAVMGQLRSAVAAYLLEGHSPAECLRHLNEFAERVPAALASTVACLVIDCGTGELCWARAGHVPPVLVRDGEASLLTGAVGTVLGLGAELPLTEERREIAPGDTVLLYTDGLVERRGEDLDLGLDRLVANARELAGLPAEQVASDLVTHQLADQGPNDDVALVVARLLPVTLRERLPAVPAVLASMRTAVRAWARSANLAADLLDDLQLVLGEAAANAVEHAYPGVPDGEFEYELRALPDGAVSGRVRDFGAWRPVPADKGSRGRGLELIGKLARDSSVCRGADGTEVTFVLSANRVEVSR</sequence>
<dbReference type="CDD" id="cd00082">
    <property type="entry name" value="HisKA"/>
    <property type="match status" value="1"/>
</dbReference>
<dbReference type="Pfam" id="PF13581">
    <property type="entry name" value="HATPase_c_2"/>
    <property type="match status" value="1"/>
</dbReference>
<dbReference type="InterPro" id="IPR005467">
    <property type="entry name" value="His_kinase_dom"/>
</dbReference>
<dbReference type="Pfam" id="PF13185">
    <property type="entry name" value="GAF_2"/>
    <property type="match status" value="1"/>
</dbReference>
<dbReference type="InterPro" id="IPR000014">
    <property type="entry name" value="PAS"/>
</dbReference>
<accession>A0ABR6BBW9</accession>
<evidence type="ECO:0000259" key="12">
    <source>
        <dbReference type="PROSITE" id="PS51746"/>
    </source>
</evidence>
<dbReference type="SUPFAM" id="SSF55874">
    <property type="entry name" value="ATPase domain of HSP90 chaperone/DNA topoisomerase II/histidine kinase"/>
    <property type="match status" value="2"/>
</dbReference>
<dbReference type="SMART" id="SM00065">
    <property type="entry name" value="GAF"/>
    <property type="match status" value="2"/>
</dbReference>
<evidence type="ECO:0000256" key="4">
    <source>
        <dbReference type="ARBA" id="ARBA00022553"/>
    </source>
</evidence>
<evidence type="ECO:0000259" key="10">
    <source>
        <dbReference type="PROSITE" id="PS50110"/>
    </source>
</evidence>
<dbReference type="CDD" id="cd17574">
    <property type="entry name" value="REC_OmpR"/>
    <property type="match status" value="1"/>
</dbReference>
<dbReference type="Pfam" id="PF00512">
    <property type="entry name" value="HisKA"/>
    <property type="match status" value="1"/>
</dbReference>
<feature type="domain" description="PAS" evidence="11">
    <location>
        <begin position="714"/>
        <end position="784"/>
    </location>
</feature>
<evidence type="ECO:0000256" key="1">
    <source>
        <dbReference type="ARBA" id="ARBA00000085"/>
    </source>
</evidence>
<dbReference type="Gene3D" id="1.10.287.130">
    <property type="match status" value="1"/>
</dbReference>
<evidence type="ECO:0000256" key="3">
    <source>
        <dbReference type="ARBA" id="ARBA00012438"/>
    </source>
</evidence>
<dbReference type="SMART" id="SM00388">
    <property type="entry name" value="HisKA"/>
    <property type="match status" value="1"/>
</dbReference>
<dbReference type="SUPFAM" id="SSF52172">
    <property type="entry name" value="CheY-like"/>
    <property type="match status" value="1"/>
</dbReference>
<keyword evidence="6" id="KW-0418">Kinase</keyword>
<dbReference type="PANTHER" id="PTHR43547">
    <property type="entry name" value="TWO-COMPONENT HISTIDINE KINASE"/>
    <property type="match status" value="1"/>
</dbReference>
<dbReference type="CDD" id="cd00130">
    <property type="entry name" value="PAS"/>
    <property type="match status" value="1"/>
</dbReference>
<organism evidence="13 14">
    <name type="scientific">Kutzneria viridogrisea</name>
    <dbReference type="NCBI Taxonomy" id="47990"/>
    <lineage>
        <taxon>Bacteria</taxon>
        <taxon>Bacillati</taxon>
        <taxon>Actinomycetota</taxon>
        <taxon>Actinomycetes</taxon>
        <taxon>Pseudonocardiales</taxon>
        <taxon>Pseudonocardiaceae</taxon>
        <taxon>Kutzneria</taxon>
    </lineage>
</organism>
<dbReference type="Gene3D" id="3.40.50.2300">
    <property type="match status" value="1"/>
</dbReference>
<dbReference type="InterPro" id="IPR003661">
    <property type="entry name" value="HisK_dim/P_dom"/>
</dbReference>
<comment type="subcellular location">
    <subcellularLocation>
        <location evidence="2">Cell membrane</location>
    </subcellularLocation>
</comment>
<dbReference type="PROSITE" id="PS51746">
    <property type="entry name" value="PPM_2"/>
    <property type="match status" value="1"/>
</dbReference>
<dbReference type="InterPro" id="IPR036890">
    <property type="entry name" value="HATPase_C_sf"/>
</dbReference>
<dbReference type="InterPro" id="IPR011006">
    <property type="entry name" value="CheY-like_superfamily"/>
</dbReference>
<dbReference type="SMART" id="SM00448">
    <property type="entry name" value="REC"/>
    <property type="match status" value="1"/>
</dbReference>
<gene>
    <name evidence="13" type="ORF">BC739_001562</name>
</gene>
<dbReference type="InterPro" id="IPR036457">
    <property type="entry name" value="PPM-type-like_dom_sf"/>
</dbReference>
<evidence type="ECO:0000259" key="11">
    <source>
        <dbReference type="PROSITE" id="PS50112"/>
    </source>
</evidence>
<dbReference type="SMART" id="SM00091">
    <property type="entry name" value="PAS"/>
    <property type="match status" value="1"/>
</dbReference>
<evidence type="ECO:0000259" key="9">
    <source>
        <dbReference type="PROSITE" id="PS50109"/>
    </source>
</evidence>
<dbReference type="EMBL" id="JACJID010000001">
    <property type="protein sequence ID" value="MBA8924365.1"/>
    <property type="molecule type" value="Genomic_DNA"/>
</dbReference>
<feature type="domain" description="Response regulatory" evidence="10">
    <location>
        <begin position="590"/>
        <end position="705"/>
    </location>
</feature>
<dbReference type="Gene3D" id="3.60.40.10">
    <property type="entry name" value="PPM-type phosphatase domain"/>
    <property type="match status" value="1"/>
</dbReference>
<dbReference type="InterPro" id="IPR003018">
    <property type="entry name" value="GAF"/>
</dbReference>
<dbReference type="EC" id="2.7.13.3" evidence="3"/>
<dbReference type="Proteomes" id="UP000517916">
    <property type="component" value="Unassembled WGS sequence"/>
</dbReference>
<dbReference type="CDD" id="cd16922">
    <property type="entry name" value="HATPase_EvgS-ArcB-TorS-like"/>
    <property type="match status" value="1"/>
</dbReference>
<evidence type="ECO:0000256" key="8">
    <source>
        <dbReference type="PROSITE-ProRule" id="PRU00169"/>
    </source>
</evidence>
<dbReference type="InterPro" id="IPR035965">
    <property type="entry name" value="PAS-like_dom_sf"/>
</dbReference>
<dbReference type="PROSITE" id="PS50112">
    <property type="entry name" value="PAS"/>
    <property type="match status" value="1"/>
</dbReference>
<keyword evidence="14" id="KW-1185">Reference proteome</keyword>
<feature type="domain" description="PPM-type phosphatase" evidence="12">
    <location>
        <begin position="1131"/>
        <end position="1343"/>
    </location>
</feature>
<keyword evidence="7" id="KW-0902">Two-component regulatory system</keyword>
<dbReference type="SMART" id="SM00331">
    <property type="entry name" value="PP2C_SIG"/>
    <property type="match status" value="1"/>
</dbReference>
<dbReference type="Pfam" id="PF00072">
    <property type="entry name" value="Response_reg"/>
    <property type="match status" value="1"/>
</dbReference>
<dbReference type="Gene3D" id="3.30.565.10">
    <property type="entry name" value="Histidine kinase-like ATPase, C-terminal domain"/>
    <property type="match status" value="2"/>
</dbReference>
<dbReference type="Pfam" id="PF02518">
    <property type="entry name" value="HATPase_c"/>
    <property type="match status" value="1"/>
</dbReference>
<feature type="modified residue" description="4-aspartylphosphate" evidence="8">
    <location>
        <position position="638"/>
    </location>
</feature>
<dbReference type="InterPro" id="IPR001789">
    <property type="entry name" value="Sig_transdc_resp-reg_receiver"/>
</dbReference>
<dbReference type="PROSITE" id="PS50109">
    <property type="entry name" value="HIS_KIN"/>
    <property type="match status" value="1"/>
</dbReference>
<dbReference type="SUPFAM" id="SSF47384">
    <property type="entry name" value="Homodimeric domain of signal transducing histidine kinase"/>
    <property type="match status" value="1"/>
</dbReference>
<comment type="catalytic activity">
    <reaction evidence="1">
        <text>ATP + protein L-histidine = ADP + protein N-phospho-L-histidine.</text>
        <dbReference type="EC" id="2.7.13.3"/>
    </reaction>
</comment>
<dbReference type="InterPro" id="IPR001932">
    <property type="entry name" value="PPM-type_phosphatase-like_dom"/>
</dbReference>
<name>A0ABR6BBW9_9PSEU</name>
<evidence type="ECO:0000256" key="2">
    <source>
        <dbReference type="ARBA" id="ARBA00004236"/>
    </source>
</evidence>
<evidence type="ECO:0000256" key="7">
    <source>
        <dbReference type="ARBA" id="ARBA00023012"/>
    </source>
</evidence>